<gene>
    <name evidence="1" type="ORF">CCAND38_80012</name>
</gene>
<organism evidence="1 2">
    <name type="scientific">Capnocytophaga canis</name>
    <dbReference type="NCBI Taxonomy" id="1848903"/>
    <lineage>
        <taxon>Bacteria</taxon>
        <taxon>Pseudomonadati</taxon>
        <taxon>Bacteroidota</taxon>
        <taxon>Flavobacteriia</taxon>
        <taxon>Flavobacteriales</taxon>
        <taxon>Flavobacteriaceae</taxon>
        <taxon>Capnocytophaga</taxon>
    </lineage>
</organism>
<proteinExistence type="predicted"/>
<evidence type="ECO:0008006" key="3">
    <source>
        <dbReference type="Google" id="ProtNLM"/>
    </source>
</evidence>
<dbReference type="RefSeq" id="WP_042345204.1">
    <property type="nucleotide sequence ID" value="NZ_CDOH01000137.1"/>
</dbReference>
<keyword evidence="2" id="KW-1185">Reference proteome</keyword>
<dbReference type="InterPro" id="IPR029756">
    <property type="entry name" value="MTH1187/YkoF-like"/>
</dbReference>
<name>A0A0B7IGV4_9FLAO</name>
<dbReference type="AlphaFoldDB" id="A0A0B7IGV4"/>
<protein>
    <recommendedName>
        <fullName evidence="3">Thiamine-binding protein domain-containing protein</fullName>
    </recommendedName>
</protein>
<dbReference type="SUPFAM" id="SSF89957">
    <property type="entry name" value="MTH1187/YkoF-like"/>
    <property type="match status" value="1"/>
</dbReference>
<dbReference type="EMBL" id="CDOI01000195">
    <property type="protein sequence ID" value="CEN49197.1"/>
    <property type="molecule type" value="Genomic_DNA"/>
</dbReference>
<reference evidence="1 2" key="1">
    <citation type="submission" date="2015-01" db="EMBL/GenBank/DDBJ databases">
        <authorList>
            <person name="MANFREDI Pablo"/>
        </authorList>
    </citation>
    <scope>NUCLEOTIDE SEQUENCE [LARGE SCALE GENOMIC DNA]</scope>
    <source>
        <strain evidence="1 2">CcD38</strain>
    </source>
</reference>
<sequence length="86" mass="10117">MKISVELTFSPLQNDFEQPIIHFIKKLRASGLTILENPLSTQVYGDYDQVMRVLMIEIKEAMELVDIGLMYMKIVKTDRHDYEPHF</sequence>
<evidence type="ECO:0000313" key="1">
    <source>
        <dbReference type="EMBL" id="CEN49197.1"/>
    </source>
</evidence>
<accession>A0A0B7IGV4</accession>
<evidence type="ECO:0000313" key="2">
    <source>
        <dbReference type="Proteomes" id="UP000045051"/>
    </source>
</evidence>
<dbReference type="Proteomes" id="UP000045051">
    <property type="component" value="Unassembled WGS sequence"/>
</dbReference>
<dbReference type="Gene3D" id="3.30.70.930">
    <property type="match status" value="1"/>
</dbReference>